<evidence type="ECO:0000313" key="3">
    <source>
        <dbReference type="WBParaSite" id="EVEC_0001307901-mRNA-1"/>
    </source>
</evidence>
<reference evidence="1 2" key="2">
    <citation type="submission" date="2018-10" db="EMBL/GenBank/DDBJ databases">
        <authorList>
            <consortium name="Pathogen Informatics"/>
        </authorList>
    </citation>
    <scope>NUCLEOTIDE SEQUENCE [LARGE SCALE GENOMIC DNA]</scope>
</reference>
<protein>
    <submittedName>
        <fullName evidence="3">Ras-GEF domain-containing protein</fullName>
    </submittedName>
</protein>
<evidence type="ECO:0000313" key="2">
    <source>
        <dbReference type="Proteomes" id="UP000274131"/>
    </source>
</evidence>
<dbReference type="AlphaFoldDB" id="A0A0N4VPY7"/>
<gene>
    <name evidence="1" type="ORF">EVEC_LOCUS12233</name>
</gene>
<dbReference type="PANTHER" id="PTHR37431:SF7">
    <property type="entry name" value="DUF19 DOMAIN-CONTAINING PROTEIN"/>
    <property type="match status" value="1"/>
</dbReference>
<reference evidence="3" key="1">
    <citation type="submission" date="2017-02" db="UniProtKB">
        <authorList>
            <consortium name="WormBaseParasite"/>
        </authorList>
    </citation>
    <scope>IDENTIFICATION</scope>
</reference>
<name>A0A0N4VPY7_ENTVE</name>
<dbReference type="Proteomes" id="UP000274131">
    <property type="component" value="Unassembled WGS sequence"/>
</dbReference>
<dbReference type="PANTHER" id="PTHR37431">
    <property type="entry name" value="PROTEIN CBG06927"/>
    <property type="match status" value="1"/>
</dbReference>
<organism evidence="3">
    <name type="scientific">Enterobius vermicularis</name>
    <name type="common">Human pinworm</name>
    <dbReference type="NCBI Taxonomy" id="51028"/>
    <lineage>
        <taxon>Eukaryota</taxon>
        <taxon>Metazoa</taxon>
        <taxon>Ecdysozoa</taxon>
        <taxon>Nematoda</taxon>
        <taxon>Chromadorea</taxon>
        <taxon>Rhabditida</taxon>
        <taxon>Spirurina</taxon>
        <taxon>Oxyuridomorpha</taxon>
        <taxon>Oxyuroidea</taxon>
        <taxon>Oxyuridae</taxon>
        <taxon>Enterobius</taxon>
    </lineage>
</organism>
<sequence length="189" mass="21690">MEIRKCAEPLYLVGAITGTDDEVENFLVFDLCVEPYKESCFVREPIRSRYQATISVLEFLCGEGYEEMLKSFECFSHTLTRAEMLQCQTDAAIDARRLPPVAANETGAYEAALCGFASLRNYIECVKYPVRYQCGYRSWYALREMLVRFTTALLKNCIIADARDTRSIWNYFYDIVAGMFSAATENLWS</sequence>
<keyword evidence="2" id="KW-1185">Reference proteome</keyword>
<dbReference type="WBParaSite" id="EVEC_0001307901-mRNA-1">
    <property type="protein sequence ID" value="EVEC_0001307901-mRNA-1"/>
    <property type="gene ID" value="EVEC_0001307901"/>
</dbReference>
<accession>A0A0N4VPY7</accession>
<proteinExistence type="predicted"/>
<evidence type="ECO:0000313" key="1">
    <source>
        <dbReference type="EMBL" id="VDD97482.1"/>
    </source>
</evidence>
<dbReference type="OrthoDB" id="5813975at2759"/>
<dbReference type="EMBL" id="UXUI01013846">
    <property type="protein sequence ID" value="VDD97482.1"/>
    <property type="molecule type" value="Genomic_DNA"/>
</dbReference>